<dbReference type="InterPro" id="IPR006295">
    <property type="entry name" value="DNA_primase_DnaG"/>
</dbReference>
<dbReference type="FunFam" id="3.90.580.10:FF:000001">
    <property type="entry name" value="DNA primase"/>
    <property type="match status" value="1"/>
</dbReference>
<keyword evidence="9" id="KW-0460">Magnesium</keyword>
<evidence type="ECO:0000256" key="1">
    <source>
        <dbReference type="ARBA" id="ARBA00022478"/>
    </source>
</evidence>
<dbReference type="InterPro" id="IPR002694">
    <property type="entry name" value="Znf_CHC2"/>
</dbReference>
<dbReference type="GO" id="GO:0000428">
    <property type="term" value="C:DNA-directed RNA polymerase complex"/>
    <property type="evidence" value="ECO:0007669"/>
    <property type="project" value="UniProtKB-KW"/>
</dbReference>
<comment type="similarity">
    <text evidence="12 13">Belongs to the DnaG primase family.</text>
</comment>
<dbReference type="AlphaFoldDB" id="A0A1G2BMS8"/>
<keyword evidence="4 12" id="KW-0548">Nucleotidyltransferase</keyword>
<keyword evidence="6 12" id="KW-0479">Metal-binding</keyword>
<keyword evidence="3 12" id="KW-0808">Transferase</keyword>
<evidence type="ECO:0000256" key="10">
    <source>
        <dbReference type="ARBA" id="ARBA00023125"/>
    </source>
</evidence>
<dbReference type="Pfam" id="PF08275">
    <property type="entry name" value="DNAG_N"/>
    <property type="match status" value="1"/>
</dbReference>
<dbReference type="PANTHER" id="PTHR30313">
    <property type="entry name" value="DNA PRIMASE"/>
    <property type="match status" value="1"/>
</dbReference>
<dbReference type="EMBL" id="MHKL01000011">
    <property type="protein sequence ID" value="OGY89640.1"/>
    <property type="molecule type" value="Genomic_DNA"/>
</dbReference>
<evidence type="ECO:0000256" key="2">
    <source>
        <dbReference type="ARBA" id="ARBA00022515"/>
    </source>
</evidence>
<comment type="function">
    <text evidence="12 13">RNA polymerase that catalyzes the synthesis of short RNA molecules used as primers for DNA polymerase during DNA replication.</text>
</comment>
<dbReference type="PANTHER" id="PTHR30313:SF2">
    <property type="entry name" value="DNA PRIMASE"/>
    <property type="match status" value="1"/>
</dbReference>
<evidence type="ECO:0000256" key="12">
    <source>
        <dbReference type="HAMAP-Rule" id="MF_00974"/>
    </source>
</evidence>
<dbReference type="Proteomes" id="UP000178849">
    <property type="component" value="Unassembled WGS sequence"/>
</dbReference>
<evidence type="ECO:0000256" key="14">
    <source>
        <dbReference type="PIRSR" id="PIRSR002811-1"/>
    </source>
</evidence>
<dbReference type="Gene3D" id="3.90.580.10">
    <property type="entry name" value="Zinc finger, CHC2-type domain"/>
    <property type="match status" value="1"/>
</dbReference>
<dbReference type="GO" id="GO:0008270">
    <property type="term" value="F:zinc ion binding"/>
    <property type="evidence" value="ECO:0007669"/>
    <property type="project" value="UniProtKB-UniRule"/>
</dbReference>
<dbReference type="InterPro" id="IPR019475">
    <property type="entry name" value="DNA_primase_DnaB-bd"/>
</dbReference>
<dbReference type="EC" id="2.7.7.101" evidence="12"/>
<dbReference type="PROSITE" id="PS50880">
    <property type="entry name" value="TOPRIM"/>
    <property type="match status" value="1"/>
</dbReference>
<evidence type="ECO:0000256" key="6">
    <source>
        <dbReference type="ARBA" id="ARBA00022723"/>
    </source>
</evidence>
<keyword evidence="8 12" id="KW-0862">Zinc</keyword>
<feature type="domain" description="Toprim" evidence="15">
    <location>
        <begin position="262"/>
        <end position="345"/>
    </location>
</feature>
<evidence type="ECO:0000256" key="8">
    <source>
        <dbReference type="ARBA" id="ARBA00022833"/>
    </source>
</evidence>
<dbReference type="GO" id="GO:1990077">
    <property type="term" value="C:primosome complex"/>
    <property type="evidence" value="ECO:0007669"/>
    <property type="project" value="UniProtKB-KW"/>
</dbReference>
<dbReference type="Pfam" id="PF13155">
    <property type="entry name" value="Toprim_2"/>
    <property type="match status" value="1"/>
</dbReference>
<dbReference type="GO" id="GO:0003899">
    <property type="term" value="F:DNA-directed RNA polymerase activity"/>
    <property type="evidence" value="ECO:0007669"/>
    <property type="project" value="UniProtKB-UniRule"/>
</dbReference>
<evidence type="ECO:0000256" key="4">
    <source>
        <dbReference type="ARBA" id="ARBA00022695"/>
    </source>
</evidence>
<gene>
    <name evidence="12" type="primary">dnaG</name>
    <name evidence="16" type="ORF">A2927_02340</name>
</gene>
<name>A0A1G2BMS8_9BACT</name>
<comment type="cofactor">
    <cofactor evidence="12 13 14">
        <name>Zn(2+)</name>
        <dbReference type="ChEBI" id="CHEBI:29105"/>
    </cofactor>
    <text evidence="12 13 14">Binds 1 zinc ion per monomer.</text>
</comment>
<protein>
    <recommendedName>
        <fullName evidence="12 13">DNA primase</fullName>
        <ecNumber evidence="12">2.7.7.101</ecNumber>
    </recommendedName>
</protein>
<dbReference type="Gene3D" id="3.40.1360.10">
    <property type="match status" value="1"/>
</dbReference>
<evidence type="ECO:0000256" key="7">
    <source>
        <dbReference type="ARBA" id="ARBA00022771"/>
    </source>
</evidence>
<dbReference type="Gene3D" id="3.90.980.10">
    <property type="entry name" value="DNA primase, catalytic core, N-terminal domain"/>
    <property type="match status" value="1"/>
</dbReference>
<accession>A0A1G2BMS8</accession>
<dbReference type="NCBIfam" id="TIGR01391">
    <property type="entry name" value="dnaG"/>
    <property type="match status" value="1"/>
</dbReference>
<dbReference type="GO" id="GO:0006269">
    <property type="term" value="P:DNA replication, synthesis of primer"/>
    <property type="evidence" value="ECO:0007669"/>
    <property type="project" value="UniProtKB-UniRule"/>
</dbReference>
<keyword evidence="7 12" id="KW-0863">Zinc-finger</keyword>
<feature type="zinc finger region" description="CHC2-type" evidence="12 14">
    <location>
        <begin position="37"/>
        <end position="61"/>
    </location>
</feature>
<dbReference type="PIRSF" id="PIRSF002811">
    <property type="entry name" value="DnaG"/>
    <property type="match status" value="1"/>
</dbReference>
<dbReference type="InterPro" id="IPR030846">
    <property type="entry name" value="DnaG_bac"/>
</dbReference>
<evidence type="ECO:0000313" key="16">
    <source>
        <dbReference type="EMBL" id="OGY89640.1"/>
    </source>
</evidence>
<comment type="catalytic activity">
    <reaction evidence="12">
        <text>ssDNA + n NTP = ssDNA/pppN(pN)n-1 hybrid + (n-1) diphosphate.</text>
        <dbReference type="EC" id="2.7.7.101"/>
    </reaction>
</comment>
<evidence type="ECO:0000256" key="13">
    <source>
        <dbReference type="PIRNR" id="PIRNR002811"/>
    </source>
</evidence>
<comment type="subunit">
    <text evidence="12">Monomer. Interacts with DnaB.</text>
</comment>
<dbReference type="SUPFAM" id="SSF57783">
    <property type="entry name" value="Zinc beta-ribbon"/>
    <property type="match status" value="1"/>
</dbReference>
<keyword evidence="5 12" id="KW-0235">DNA replication</keyword>
<dbReference type="HAMAP" id="MF_00974">
    <property type="entry name" value="DNA_primase_DnaG"/>
    <property type="match status" value="1"/>
</dbReference>
<evidence type="ECO:0000256" key="5">
    <source>
        <dbReference type="ARBA" id="ARBA00022705"/>
    </source>
</evidence>
<dbReference type="STRING" id="1798550.A2927_02340"/>
<dbReference type="SMART" id="SM00400">
    <property type="entry name" value="ZnF_CHCC"/>
    <property type="match status" value="1"/>
</dbReference>
<dbReference type="Pfam" id="PF01807">
    <property type="entry name" value="Zn_ribbon_DnaG"/>
    <property type="match status" value="1"/>
</dbReference>
<dbReference type="InterPro" id="IPR037068">
    <property type="entry name" value="DNA_primase_core_N_sf"/>
</dbReference>
<dbReference type="InterPro" id="IPR050219">
    <property type="entry name" value="DnaG_primase"/>
</dbReference>
<dbReference type="GO" id="GO:0005737">
    <property type="term" value="C:cytoplasm"/>
    <property type="evidence" value="ECO:0007669"/>
    <property type="project" value="TreeGrafter"/>
</dbReference>
<keyword evidence="11 12" id="KW-0804">Transcription</keyword>
<proteinExistence type="inferred from homology"/>
<evidence type="ECO:0000256" key="11">
    <source>
        <dbReference type="ARBA" id="ARBA00023163"/>
    </source>
</evidence>
<evidence type="ECO:0000256" key="9">
    <source>
        <dbReference type="ARBA" id="ARBA00022842"/>
    </source>
</evidence>
<keyword evidence="2 12" id="KW-0639">Primosome</keyword>
<comment type="domain">
    <text evidence="12">Contains an N-terminal zinc-binding domain, a central core domain that contains the primase activity, and a C-terminal DnaB-binding domain.</text>
</comment>
<evidence type="ECO:0000313" key="17">
    <source>
        <dbReference type="Proteomes" id="UP000178849"/>
    </source>
</evidence>
<dbReference type="InterPro" id="IPR034151">
    <property type="entry name" value="TOPRIM_DnaG_bac"/>
</dbReference>
<dbReference type="Pfam" id="PF10410">
    <property type="entry name" value="DnaB_bind"/>
    <property type="match status" value="1"/>
</dbReference>
<keyword evidence="1 12" id="KW-0240">DNA-directed RNA polymerase</keyword>
<evidence type="ECO:0000259" key="15">
    <source>
        <dbReference type="PROSITE" id="PS50880"/>
    </source>
</evidence>
<dbReference type="SUPFAM" id="SSF56731">
    <property type="entry name" value="DNA primase core"/>
    <property type="match status" value="1"/>
</dbReference>
<reference evidence="16 17" key="1">
    <citation type="journal article" date="2016" name="Nat. Commun.">
        <title>Thousands of microbial genomes shed light on interconnected biogeochemical processes in an aquifer system.</title>
        <authorList>
            <person name="Anantharaman K."/>
            <person name="Brown C.T."/>
            <person name="Hug L.A."/>
            <person name="Sharon I."/>
            <person name="Castelle C.J."/>
            <person name="Probst A.J."/>
            <person name="Thomas B.C."/>
            <person name="Singh A."/>
            <person name="Wilkins M.J."/>
            <person name="Karaoz U."/>
            <person name="Brodie E.L."/>
            <person name="Williams K.H."/>
            <person name="Hubbard S.S."/>
            <person name="Banfield J.F."/>
        </authorList>
    </citation>
    <scope>NUCLEOTIDE SEQUENCE [LARGE SCALE GENOMIC DNA]</scope>
</reference>
<dbReference type="CDD" id="cd03364">
    <property type="entry name" value="TOPRIM_DnaG_primases"/>
    <property type="match status" value="1"/>
</dbReference>
<organism evidence="16 17">
    <name type="scientific">Candidatus Komeilibacteria bacterium RIFCSPLOWO2_01_FULL_45_10</name>
    <dbReference type="NCBI Taxonomy" id="1798550"/>
    <lineage>
        <taxon>Bacteria</taxon>
        <taxon>Candidatus Komeiliibacteriota</taxon>
    </lineage>
</organism>
<dbReference type="InterPro" id="IPR036977">
    <property type="entry name" value="DNA_primase_Znf_CHC2"/>
</dbReference>
<dbReference type="SMART" id="SM00493">
    <property type="entry name" value="TOPRIM"/>
    <property type="match status" value="1"/>
</dbReference>
<dbReference type="GO" id="GO:0003677">
    <property type="term" value="F:DNA binding"/>
    <property type="evidence" value="ECO:0007669"/>
    <property type="project" value="UniProtKB-KW"/>
</dbReference>
<sequence>MIMSDTVNEIKQRLDIVDLIGEYVKLNPAGANFKALCPFHNEKTPSFIVSPEKQVWHCFGCAKGGDHFTFVQQMEGVEFPEALRMLATRTGVRLEYRDPEEHNYKTRLLDLCRHVAERWHSLLLNDPAAQAARDYLKQRQLSRETIEEFCLGYAPDSWDDAIKFLQGKSFTLKEIFDAGISITRLDQSGQAGDKGKPYDRFRHRLIFPIRDVHGNIVGFTARKLREEDTGGKYVNSPQTSIYNKSQVLYNLSLAKAEIKRLGYAILVEGNMDVLAVYQAGTKNVVAVSGTALTGEQIKLMGRYAQNVMVAFDADVAGVTANLRGIDLLWQAGFNVKVIKLFGAKDPDELIRKNPEDWKKAIREAKNFMDYVFSVTLEPLDLKRVDHKKLAAKKLLPLLAKLGDAVERAHYLKKLAEILSVPEETLAKAILKFEEKKPSLKKTETPPITIEPGRAVAEHLLALLIKFPKELELVMQRLKPEMIGFSPAKLLYSQLIIYYNKDRHLAEKEVLAALNAESADYFNQLGLLIDETAFNDTPDLLHHEIIQATGRLKELYLKGRLKELSVSLALAEKQKNETEVTSLTEEISRFNSQLGEL</sequence>
<keyword evidence="10 12" id="KW-0238">DNA-binding</keyword>
<dbReference type="InterPro" id="IPR013264">
    <property type="entry name" value="DNAG_N"/>
</dbReference>
<dbReference type="InterPro" id="IPR006171">
    <property type="entry name" value="TOPRIM_dom"/>
</dbReference>
<comment type="caution">
    <text evidence="16">The sequence shown here is derived from an EMBL/GenBank/DDBJ whole genome shotgun (WGS) entry which is preliminary data.</text>
</comment>
<evidence type="ECO:0000256" key="3">
    <source>
        <dbReference type="ARBA" id="ARBA00022679"/>
    </source>
</evidence>